<dbReference type="InterPro" id="IPR036788">
    <property type="entry name" value="T_IF-3_C_sf"/>
</dbReference>
<dbReference type="InterPro" id="IPR019815">
    <property type="entry name" value="Translation_initiation_fac_3_C"/>
</dbReference>
<dbReference type="PROSITE" id="PS00938">
    <property type="entry name" value="IF3"/>
    <property type="match status" value="1"/>
</dbReference>
<organism evidence="10">
    <name type="scientific">candidate division WOR-3 bacterium</name>
    <dbReference type="NCBI Taxonomy" id="2052148"/>
    <lineage>
        <taxon>Bacteria</taxon>
        <taxon>Bacteria division WOR-3</taxon>
    </lineage>
</organism>
<dbReference type="Pfam" id="PF05198">
    <property type="entry name" value="IF3_N"/>
    <property type="match status" value="1"/>
</dbReference>
<comment type="function">
    <text evidence="4 6">IF-3 binds to the 30S ribosomal subunit and shifts the equilibrium between 70S ribosomes and their 50S and 30S subunits in favor of the free subunits, thus enhancing the availability of 30S subunits on which protein synthesis initiation begins.</text>
</comment>
<comment type="subunit">
    <text evidence="4 6">Monomer.</text>
</comment>
<dbReference type="GO" id="GO:0003743">
    <property type="term" value="F:translation initiation factor activity"/>
    <property type="evidence" value="ECO:0007669"/>
    <property type="project" value="UniProtKB-UniRule"/>
</dbReference>
<evidence type="ECO:0000256" key="7">
    <source>
        <dbReference type="SAM" id="MobiDB-lite"/>
    </source>
</evidence>
<accession>A0A7V3KME1</accession>
<dbReference type="GO" id="GO:0016020">
    <property type="term" value="C:membrane"/>
    <property type="evidence" value="ECO:0007669"/>
    <property type="project" value="TreeGrafter"/>
</dbReference>
<feature type="domain" description="Translation initiation factor 3 N-terminal" evidence="9">
    <location>
        <begin position="24"/>
        <end position="93"/>
    </location>
</feature>
<evidence type="ECO:0000256" key="1">
    <source>
        <dbReference type="ARBA" id="ARBA00005439"/>
    </source>
</evidence>
<proteinExistence type="inferred from homology"/>
<keyword evidence="4" id="KW-0963">Cytoplasm</keyword>
<evidence type="ECO:0000313" key="10">
    <source>
        <dbReference type="EMBL" id="HGB35431.1"/>
    </source>
</evidence>
<comment type="subcellular location">
    <subcellularLocation>
        <location evidence="4 6">Cytoplasm</location>
    </subcellularLocation>
</comment>
<protein>
    <recommendedName>
        <fullName evidence="4 5">Translation initiation factor IF-3</fullName>
    </recommendedName>
</protein>
<comment type="caution">
    <text evidence="10">The sequence shown here is derived from an EMBL/GenBank/DDBJ whole genome shotgun (WGS) entry which is preliminary data.</text>
</comment>
<evidence type="ECO:0000256" key="5">
    <source>
        <dbReference type="NCBIfam" id="TIGR00168"/>
    </source>
</evidence>
<feature type="region of interest" description="Disordered" evidence="7">
    <location>
        <begin position="1"/>
        <end position="21"/>
    </location>
</feature>
<dbReference type="FunFam" id="3.10.20.80:FF:000001">
    <property type="entry name" value="Translation initiation factor IF-3"/>
    <property type="match status" value="1"/>
</dbReference>
<evidence type="ECO:0000256" key="3">
    <source>
        <dbReference type="ARBA" id="ARBA00022917"/>
    </source>
</evidence>
<dbReference type="SUPFAM" id="SSF55200">
    <property type="entry name" value="Translation initiation factor IF3, C-terminal domain"/>
    <property type="match status" value="1"/>
</dbReference>
<dbReference type="PANTHER" id="PTHR10938">
    <property type="entry name" value="TRANSLATION INITIATION FACTOR IF-3"/>
    <property type="match status" value="1"/>
</dbReference>
<dbReference type="GO" id="GO:0005829">
    <property type="term" value="C:cytosol"/>
    <property type="evidence" value="ECO:0007669"/>
    <property type="project" value="TreeGrafter"/>
</dbReference>
<evidence type="ECO:0000256" key="2">
    <source>
        <dbReference type="ARBA" id="ARBA00022540"/>
    </source>
</evidence>
<dbReference type="InterPro" id="IPR036787">
    <property type="entry name" value="T_IF-3_N_sf"/>
</dbReference>
<dbReference type="InterPro" id="IPR019814">
    <property type="entry name" value="Translation_initiation_fac_3_N"/>
</dbReference>
<dbReference type="FunFam" id="3.30.110.10:FF:000001">
    <property type="entry name" value="Translation initiation factor IF-3"/>
    <property type="match status" value="1"/>
</dbReference>
<dbReference type="GO" id="GO:0032790">
    <property type="term" value="P:ribosome disassembly"/>
    <property type="evidence" value="ECO:0007669"/>
    <property type="project" value="TreeGrafter"/>
</dbReference>
<dbReference type="EMBL" id="DTGD01000033">
    <property type="protein sequence ID" value="HGB35431.1"/>
    <property type="molecule type" value="Genomic_DNA"/>
</dbReference>
<dbReference type="AlphaFoldDB" id="A0A7V3KME1"/>
<evidence type="ECO:0000256" key="6">
    <source>
        <dbReference type="RuleBase" id="RU000646"/>
    </source>
</evidence>
<dbReference type="Gene3D" id="3.30.110.10">
    <property type="entry name" value="Translation initiation factor 3 (IF-3), C-terminal domain"/>
    <property type="match status" value="1"/>
</dbReference>
<comment type="similarity">
    <text evidence="1 4 6">Belongs to the IF-3 family.</text>
</comment>
<dbReference type="SUPFAM" id="SSF54364">
    <property type="entry name" value="Translation initiation factor IF3, N-terminal domain"/>
    <property type="match status" value="1"/>
</dbReference>
<name>A0A7V3KME1_UNCW3</name>
<dbReference type="Pfam" id="PF00707">
    <property type="entry name" value="IF3_C"/>
    <property type="match status" value="1"/>
</dbReference>
<dbReference type="Gene3D" id="3.10.20.80">
    <property type="entry name" value="Translation initiation factor 3 (IF-3), N-terminal domain"/>
    <property type="match status" value="1"/>
</dbReference>
<dbReference type="PANTHER" id="PTHR10938:SF0">
    <property type="entry name" value="TRANSLATION INITIATION FACTOR IF-3, MITOCHONDRIAL"/>
    <property type="match status" value="1"/>
</dbReference>
<keyword evidence="3 4" id="KW-0648">Protein biosynthesis</keyword>
<dbReference type="NCBIfam" id="TIGR00168">
    <property type="entry name" value="infC"/>
    <property type="match status" value="1"/>
</dbReference>
<evidence type="ECO:0000256" key="4">
    <source>
        <dbReference type="HAMAP-Rule" id="MF_00080"/>
    </source>
</evidence>
<gene>
    <name evidence="4" type="primary">infC</name>
    <name evidence="10" type="ORF">ENV38_00780</name>
</gene>
<evidence type="ECO:0000259" key="8">
    <source>
        <dbReference type="Pfam" id="PF00707"/>
    </source>
</evidence>
<dbReference type="InterPro" id="IPR019813">
    <property type="entry name" value="Translation_initiation_fac3_CS"/>
</dbReference>
<sequence length="194" mass="22412">MSRDTQPPLAPNFKKRNKEEPYRVNEKIKAYEVRVIGPDGSHLGIMKTKDALKLAYEYGLDLVEVSPNANPPVCKILDYGRLKYEEQKKQKEAKKKQQGEVREITMSPRISDHDLEVKLKKVREFLEEGNKVRIIIMFKGRELAHPEWGNEIYEKIVQQLEGEAVVEVPPKMEGKNLTFLLKAVSKKTKEDDHA</sequence>
<reference evidence="10" key="1">
    <citation type="journal article" date="2020" name="mSystems">
        <title>Genome- and Community-Level Interaction Insights into Carbon Utilization and Element Cycling Functions of Hydrothermarchaeota in Hydrothermal Sediment.</title>
        <authorList>
            <person name="Zhou Z."/>
            <person name="Liu Y."/>
            <person name="Xu W."/>
            <person name="Pan J."/>
            <person name="Luo Z.H."/>
            <person name="Li M."/>
        </authorList>
    </citation>
    <scope>NUCLEOTIDE SEQUENCE [LARGE SCALE GENOMIC DNA]</scope>
    <source>
        <strain evidence="10">SpSt-754</strain>
    </source>
</reference>
<dbReference type="HAMAP" id="MF_00080">
    <property type="entry name" value="IF_3"/>
    <property type="match status" value="1"/>
</dbReference>
<keyword evidence="2 4" id="KW-0396">Initiation factor</keyword>
<dbReference type="GO" id="GO:0043022">
    <property type="term" value="F:ribosome binding"/>
    <property type="evidence" value="ECO:0007669"/>
    <property type="project" value="UniProtKB-ARBA"/>
</dbReference>
<dbReference type="InterPro" id="IPR001288">
    <property type="entry name" value="Translation_initiation_fac_3"/>
</dbReference>
<evidence type="ECO:0000259" key="9">
    <source>
        <dbReference type="Pfam" id="PF05198"/>
    </source>
</evidence>
<feature type="domain" description="Translation initiation factor 3 C-terminal" evidence="8">
    <location>
        <begin position="100"/>
        <end position="182"/>
    </location>
</feature>